<proteinExistence type="predicted"/>
<evidence type="ECO:0000313" key="2">
    <source>
        <dbReference type="Proteomes" id="UP000190750"/>
    </source>
</evidence>
<comment type="caution">
    <text evidence="1">The sequence shown here is derived from an EMBL/GenBank/DDBJ whole genome shotgun (WGS) entry which is preliminary data.</text>
</comment>
<name>A0A1T1AYU2_RHOFE</name>
<dbReference type="InterPro" id="IPR021409">
    <property type="entry name" value="DUF3047"/>
</dbReference>
<dbReference type="AlphaFoldDB" id="A0A1T1AYU2"/>
<evidence type="ECO:0000313" key="1">
    <source>
        <dbReference type="EMBL" id="OOV09284.1"/>
    </source>
</evidence>
<dbReference type="Proteomes" id="UP000190750">
    <property type="component" value="Unassembled WGS sequence"/>
</dbReference>
<sequence>MTNSTLVLPAFDTWQHYQLPGKQATEFSFQRVDGRPAVAAQAKSSASMLRHRMRIEPAELGRIRFSWNVPQLIEAADMALPEADDSPVRIILAFDGDRSRFSMKNAMMSELSHAITGEPLPYATLMYVWCNTRPSDTVIVNPRTDRIRQMVVESGARGLSRWHFYERNIRADFERAFDEPPGALVGVGIMTDTDNTRSNARVLYGQLDLTPAR</sequence>
<dbReference type="Pfam" id="PF11249">
    <property type="entry name" value="DUF3047"/>
    <property type="match status" value="1"/>
</dbReference>
<protein>
    <recommendedName>
        <fullName evidence="3">DUF3047 domain-containing protein</fullName>
    </recommendedName>
</protein>
<accession>A0A1T1AYU2</accession>
<organism evidence="1 2">
    <name type="scientific">Rhodoferax fermentans</name>
    <dbReference type="NCBI Taxonomy" id="28066"/>
    <lineage>
        <taxon>Bacteria</taxon>
        <taxon>Pseudomonadati</taxon>
        <taxon>Pseudomonadota</taxon>
        <taxon>Betaproteobacteria</taxon>
        <taxon>Burkholderiales</taxon>
        <taxon>Comamonadaceae</taxon>
        <taxon>Rhodoferax</taxon>
    </lineage>
</organism>
<dbReference type="EMBL" id="MTJN01000002">
    <property type="protein sequence ID" value="OOV09284.1"/>
    <property type="molecule type" value="Genomic_DNA"/>
</dbReference>
<keyword evidence="2" id="KW-1185">Reference proteome</keyword>
<evidence type="ECO:0008006" key="3">
    <source>
        <dbReference type="Google" id="ProtNLM"/>
    </source>
</evidence>
<gene>
    <name evidence="1" type="ORF">RF819_18500</name>
</gene>
<reference evidence="1 2" key="1">
    <citation type="submission" date="2017-01" db="EMBL/GenBank/DDBJ databases">
        <title>Genome sequencing of Rhodoferax fermentans JCM 7819.</title>
        <authorList>
            <person name="Kim Y.J."/>
            <person name="Farh M.E.-A."/>
            <person name="Yang D.-C."/>
        </authorList>
    </citation>
    <scope>NUCLEOTIDE SEQUENCE [LARGE SCALE GENOMIC DNA]</scope>
    <source>
        <strain evidence="1 2">JCM 7819</strain>
    </source>
</reference>
<dbReference type="OrthoDB" id="9775969at2"/>
<dbReference type="STRING" id="28066.RF819_18500"/>